<sequence>MLSMIHWCEMDNVLFPMLSNICILMDTLRTRFKDLE</sequence>
<protein>
    <submittedName>
        <fullName evidence="1">Uncharacterized protein</fullName>
    </submittedName>
</protein>
<dbReference type="Proteomes" id="UP000252519">
    <property type="component" value="Unassembled WGS sequence"/>
</dbReference>
<gene>
    <name evidence="1" type="ORF">ANCCAN_12650</name>
</gene>
<evidence type="ECO:0000313" key="1">
    <source>
        <dbReference type="EMBL" id="RCN41383.1"/>
    </source>
</evidence>
<name>A0A368GAE8_ANCCA</name>
<dbReference type="EMBL" id="JOJR01000238">
    <property type="protein sequence ID" value="RCN41383.1"/>
    <property type="molecule type" value="Genomic_DNA"/>
</dbReference>
<dbReference type="AlphaFoldDB" id="A0A368GAE8"/>
<comment type="caution">
    <text evidence="1">The sequence shown here is derived from an EMBL/GenBank/DDBJ whole genome shotgun (WGS) entry which is preliminary data.</text>
</comment>
<reference evidence="1 2" key="1">
    <citation type="submission" date="2014-10" db="EMBL/GenBank/DDBJ databases">
        <title>Draft genome of the hookworm Ancylostoma caninum.</title>
        <authorList>
            <person name="Mitreva M."/>
        </authorList>
    </citation>
    <scope>NUCLEOTIDE SEQUENCE [LARGE SCALE GENOMIC DNA]</scope>
    <source>
        <strain evidence="1 2">Baltimore</strain>
    </source>
</reference>
<organism evidence="1 2">
    <name type="scientific">Ancylostoma caninum</name>
    <name type="common">Dog hookworm</name>
    <dbReference type="NCBI Taxonomy" id="29170"/>
    <lineage>
        <taxon>Eukaryota</taxon>
        <taxon>Metazoa</taxon>
        <taxon>Ecdysozoa</taxon>
        <taxon>Nematoda</taxon>
        <taxon>Chromadorea</taxon>
        <taxon>Rhabditida</taxon>
        <taxon>Rhabditina</taxon>
        <taxon>Rhabditomorpha</taxon>
        <taxon>Strongyloidea</taxon>
        <taxon>Ancylostomatidae</taxon>
        <taxon>Ancylostomatinae</taxon>
        <taxon>Ancylostoma</taxon>
    </lineage>
</organism>
<evidence type="ECO:0000313" key="2">
    <source>
        <dbReference type="Proteomes" id="UP000252519"/>
    </source>
</evidence>
<dbReference type="STRING" id="29170.A0A368GAE8"/>
<keyword evidence="2" id="KW-1185">Reference proteome</keyword>
<proteinExistence type="predicted"/>
<accession>A0A368GAE8</accession>